<dbReference type="PANTHER" id="PTHR12234">
    <property type="entry name" value="FORMIMINOTRANSFERASE-CYCLODEAMINASE"/>
    <property type="match status" value="1"/>
</dbReference>
<dbReference type="SUPFAM" id="SSF55116">
    <property type="entry name" value="Formiminotransferase domain of formiminotransferase-cyclodeaminase"/>
    <property type="match status" value="2"/>
</dbReference>
<evidence type="ECO:0000259" key="3">
    <source>
        <dbReference type="SMART" id="SM01221"/>
    </source>
</evidence>
<protein>
    <recommendedName>
        <fullName evidence="1">glutamate formimidoyltransferase</fullName>
        <ecNumber evidence="1">2.1.2.5</ecNumber>
    </recommendedName>
</protein>
<feature type="domain" description="Formiminotransferase C-terminal subdomain" evidence="3">
    <location>
        <begin position="336"/>
        <end position="426"/>
    </location>
</feature>
<evidence type="ECO:0000256" key="1">
    <source>
        <dbReference type="ARBA" id="ARBA00012252"/>
    </source>
</evidence>
<dbReference type="Pfam" id="PF09811">
    <property type="entry name" value="Yae1_N"/>
    <property type="match status" value="1"/>
</dbReference>
<keyword evidence="6" id="KW-1185">Reference proteome</keyword>
<dbReference type="SMART" id="SM01221">
    <property type="entry name" value="FTCD"/>
    <property type="match status" value="1"/>
</dbReference>
<dbReference type="AlphaFoldDB" id="A0A5B6WN96"/>
<dbReference type="GO" id="GO:0030409">
    <property type="term" value="F:glutamate formimidoyltransferase activity"/>
    <property type="evidence" value="ECO:0007669"/>
    <property type="project" value="UniProtKB-EC"/>
</dbReference>
<evidence type="ECO:0000259" key="4">
    <source>
        <dbReference type="SMART" id="SM01222"/>
    </source>
</evidence>
<dbReference type="InterPro" id="IPR051623">
    <property type="entry name" value="FTCD"/>
</dbReference>
<dbReference type="EMBL" id="SMMG02000002">
    <property type="protein sequence ID" value="KAA3482714.1"/>
    <property type="molecule type" value="Genomic_DNA"/>
</dbReference>
<dbReference type="PANTHER" id="PTHR12234:SF1">
    <property type="entry name" value="FORMIMINOTRANSFERASE N-TERMINAL SUBDOMAIN-CONTAINING PROTEIN"/>
    <property type="match status" value="1"/>
</dbReference>
<dbReference type="GO" id="GO:0005542">
    <property type="term" value="F:folic acid binding"/>
    <property type="evidence" value="ECO:0007669"/>
    <property type="project" value="InterPro"/>
</dbReference>
<dbReference type="OrthoDB" id="48036at2759"/>
<gene>
    <name evidence="5" type="ORF">EPI10_004938</name>
</gene>
<reference evidence="6" key="1">
    <citation type="journal article" date="2019" name="Plant Biotechnol. J.">
        <title>Genome sequencing of the Australian wild diploid species Gossypium australe highlights disease resistance and delayed gland morphogenesis.</title>
        <authorList>
            <person name="Cai Y."/>
            <person name="Cai X."/>
            <person name="Wang Q."/>
            <person name="Wang P."/>
            <person name="Zhang Y."/>
            <person name="Cai C."/>
            <person name="Xu Y."/>
            <person name="Wang K."/>
            <person name="Zhou Z."/>
            <person name="Wang C."/>
            <person name="Geng S."/>
            <person name="Li B."/>
            <person name="Dong Q."/>
            <person name="Hou Y."/>
            <person name="Wang H."/>
            <person name="Ai P."/>
            <person name="Liu Z."/>
            <person name="Yi F."/>
            <person name="Sun M."/>
            <person name="An G."/>
            <person name="Cheng J."/>
            <person name="Zhang Y."/>
            <person name="Shi Q."/>
            <person name="Xie Y."/>
            <person name="Shi X."/>
            <person name="Chang Y."/>
            <person name="Huang F."/>
            <person name="Chen Y."/>
            <person name="Hong S."/>
            <person name="Mi L."/>
            <person name="Sun Q."/>
            <person name="Zhang L."/>
            <person name="Zhou B."/>
            <person name="Peng R."/>
            <person name="Zhang X."/>
            <person name="Liu F."/>
        </authorList>
    </citation>
    <scope>NUCLEOTIDE SEQUENCE [LARGE SCALE GENOMIC DNA]</scope>
    <source>
        <strain evidence="6">cv. PA1801</strain>
    </source>
</reference>
<evidence type="ECO:0000256" key="2">
    <source>
        <dbReference type="ARBA" id="ARBA00022679"/>
    </source>
</evidence>
<evidence type="ECO:0000313" key="6">
    <source>
        <dbReference type="Proteomes" id="UP000325315"/>
    </source>
</evidence>
<dbReference type="EC" id="2.1.2.5" evidence="1"/>
<dbReference type="InterPro" id="IPR013802">
    <property type="entry name" value="Formiminotransferase_C"/>
</dbReference>
<dbReference type="InterPro" id="IPR019191">
    <property type="entry name" value="Essential_protein_Yae1_N"/>
</dbReference>
<dbReference type="InterPro" id="IPR022384">
    <property type="entry name" value="FormiminoTrfase_cat_dom_sf"/>
</dbReference>
<dbReference type="InterPro" id="IPR012886">
    <property type="entry name" value="Formiminotransferase_N"/>
</dbReference>
<evidence type="ECO:0000313" key="5">
    <source>
        <dbReference type="EMBL" id="KAA3482714.1"/>
    </source>
</evidence>
<organism evidence="5 6">
    <name type="scientific">Gossypium australe</name>
    <dbReference type="NCBI Taxonomy" id="47621"/>
    <lineage>
        <taxon>Eukaryota</taxon>
        <taxon>Viridiplantae</taxon>
        <taxon>Streptophyta</taxon>
        <taxon>Embryophyta</taxon>
        <taxon>Tracheophyta</taxon>
        <taxon>Spermatophyta</taxon>
        <taxon>Magnoliopsida</taxon>
        <taxon>eudicotyledons</taxon>
        <taxon>Gunneridae</taxon>
        <taxon>Pentapetalae</taxon>
        <taxon>rosids</taxon>
        <taxon>malvids</taxon>
        <taxon>Malvales</taxon>
        <taxon>Malvaceae</taxon>
        <taxon>Malvoideae</taxon>
        <taxon>Gossypium</taxon>
    </lineage>
</organism>
<accession>A0A5B6WN96</accession>
<comment type="caution">
    <text evidence="5">The sequence shown here is derived from an EMBL/GenBank/DDBJ whole genome shotgun (WGS) entry which is preliminary data.</text>
</comment>
<proteinExistence type="predicted"/>
<name>A0A5B6WN96_9ROSI</name>
<dbReference type="Proteomes" id="UP000325315">
    <property type="component" value="Unassembled WGS sequence"/>
</dbReference>
<sequence>MDSAEDIFDSSLNLEETHYQEGYKEGYNHGVTTGKEEGKEVGLKIGFETGEELGFYKGCVDVWNSAIQINPTRFSTRVQKGIKQMQELIQKYPVMDPEDESVQEIMEALRLKFRVIRAALDLKQVERGGGEEKMLSKMLACGKVYISESRNRAALESIERAAKLFPEAAIVNKFIDDTYNRVGYTVVSRLTPKPSQDSCPLKDAVFAIVKVALETIDFGLHSGTHPRLGVVDHICFHPLAHASLDQTAVVAKSLAADIGSKLKVPTFLYGAAEERGRLLDSVRRELGYFKPNSGSILWSGGSKSESLPLKPDAGPTQVSPTKGVILIGTTHWVANYNVPVFSTDIAAVRRIAKHVSERGGGLPSVQAMGLAHGDGITEVACNLLKPNEVGGDRIQVEVERLAKEEGLRVGNGYFTDLIPDEIIERYMKLSSH</sequence>
<dbReference type="Gene3D" id="3.30.990.10">
    <property type="entry name" value="Formiminotransferase, N-terminal subdomain"/>
    <property type="match status" value="1"/>
</dbReference>
<dbReference type="InterPro" id="IPR037064">
    <property type="entry name" value="Formiminotransferase_N_sf"/>
</dbReference>
<dbReference type="Gene3D" id="3.30.70.670">
    <property type="entry name" value="Formiminotransferase, C-terminal subdomain"/>
    <property type="match status" value="1"/>
</dbReference>
<keyword evidence="2 5" id="KW-0808">Transferase</keyword>
<dbReference type="InterPro" id="IPR037070">
    <property type="entry name" value="Formiminotransferase_C_sf"/>
</dbReference>
<dbReference type="Pfam" id="PF07837">
    <property type="entry name" value="FTCD_N"/>
    <property type="match status" value="1"/>
</dbReference>
<feature type="domain" description="Formiminotransferase N-terminal subdomain" evidence="4">
    <location>
        <begin position="138"/>
        <end position="331"/>
    </location>
</feature>
<dbReference type="SMART" id="SM01222">
    <property type="entry name" value="FTCD_N"/>
    <property type="match status" value="1"/>
</dbReference>